<evidence type="ECO:0000256" key="8">
    <source>
        <dbReference type="HAMAP-Rule" id="MF_00120"/>
    </source>
</evidence>
<evidence type="ECO:0000256" key="6">
    <source>
        <dbReference type="ARBA" id="ARBA00025295"/>
    </source>
</evidence>
<evidence type="ECO:0000313" key="10">
    <source>
        <dbReference type="EMBL" id="MFI2490492.1"/>
    </source>
</evidence>
<evidence type="ECO:0000256" key="5">
    <source>
        <dbReference type="ARBA" id="ARBA00022917"/>
    </source>
</evidence>
<evidence type="ECO:0000256" key="7">
    <source>
        <dbReference type="ARBA" id="ARBA00047407"/>
    </source>
</evidence>
<keyword evidence="3 8" id="KW-0547">Nucleotide-binding</keyword>
<comment type="subunit">
    <text evidence="8">Heterotrimer of A, B and C subunits.</text>
</comment>
<gene>
    <name evidence="8 10" type="primary">gatA</name>
    <name evidence="10" type="ORF">ACH47X_26510</name>
</gene>
<keyword evidence="2 8" id="KW-0436">Ligase</keyword>
<dbReference type="RefSeq" id="WP_397408389.1">
    <property type="nucleotide sequence ID" value="NZ_JBIRYI010000027.1"/>
</dbReference>
<dbReference type="Proteomes" id="UP001611580">
    <property type="component" value="Unassembled WGS sequence"/>
</dbReference>
<dbReference type="InterPro" id="IPR036928">
    <property type="entry name" value="AS_sf"/>
</dbReference>
<evidence type="ECO:0000256" key="3">
    <source>
        <dbReference type="ARBA" id="ARBA00022741"/>
    </source>
</evidence>
<comment type="similarity">
    <text evidence="1 8">Belongs to the amidase family. GatA subfamily.</text>
</comment>
<reference evidence="10 11" key="1">
    <citation type="submission" date="2024-10" db="EMBL/GenBank/DDBJ databases">
        <title>The Natural Products Discovery Center: Release of the First 8490 Sequenced Strains for Exploring Actinobacteria Biosynthetic Diversity.</title>
        <authorList>
            <person name="Kalkreuter E."/>
            <person name="Kautsar S.A."/>
            <person name="Yang D."/>
            <person name="Bader C.D."/>
            <person name="Teijaro C.N."/>
            <person name="Fluegel L."/>
            <person name="Davis C.M."/>
            <person name="Simpson J.R."/>
            <person name="Lauterbach L."/>
            <person name="Steele A.D."/>
            <person name="Gui C."/>
            <person name="Meng S."/>
            <person name="Li G."/>
            <person name="Viehrig K."/>
            <person name="Ye F."/>
            <person name="Su P."/>
            <person name="Kiefer A.F."/>
            <person name="Nichols A."/>
            <person name="Cepeda A.J."/>
            <person name="Yan W."/>
            <person name="Fan B."/>
            <person name="Jiang Y."/>
            <person name="Adhikari A."/>
            <person name="Zheng C.-J."/>
            <person name="Schuster L."/>
            <person name="Cowan T.M."/>
            <person name="Smanski M.J."/>
            <person name="Chevrette M.G."/>
            <person name="De Carvalho L.P.S."/>
            <person name="Shen B."/>
        </authorList>
    </citation>
    <scope>NUCLEOTIDE SEQUENCE [LARGE SCALE GENOMIC DNA]</scope>
    <source>
        <strain evidence="10 11">NPDC019481</strain>
    </source>
</reference>
<feature type="active site" description="Charge relay system" evidence="8">
    <location>
        <position position="161"/>
    </location>
</feature>
<evidence type="ECO:0000256" key="2">
    <source>
        <dbReference type="ARBA" id="ARBA00022598"/>
    </source>
</evidence>
<keyword evidence="4 8" id="KW-0067">ATP-binding</keyword>
<proteinExistence type="inferred from homology"/>
<dbReference type="EC" id="6.3.5.7" evidence="8"/>
<dbReference type="Gene3D" id="3.90.1300.10">
    <property type="entry name" value="Amidase signature (AS) domain"/>
    <property type="match status" value="1"/>
</dbReference>
<keyword evidence="5 8" id="KW-0648">Protein biosynthesis</keyword>
<evidence type="ECO:0000256" key="1">
    <source>
        <dbReference type="ARBA" id="ARBA00008069"/>
    </source>
</evidence>
<dbReference type="SUPFAM" id="SSF75304">
    <property type="entry name" value="Amidase signature (AS) enzymes"/>
    <property type="match status" value="1"/>
</dbReference>
<organism evidence="10 11">
    <name type="scientific">Promicromonospora kroppenstedtii</name>
    <dbReference type="NCBI Taxonomy" id="440482"/>
    <lineage>
        <taxon>Bacteria</taxon>
        <taxon>Bacillati</taxon>
        <taxon>Actinomycetota</taxon>
        <taxon>Actinomycetes</taxon>
        <taxon>Micrococcales</taxon>
        <taxon>Promicromonosporaceae</taxon>
        <taxon>Promicromonospora</taxon>
    </lineage>
</organism>
<comment type="function">
    <text evidence="6 8">Allows the formation of correctly charged Gln-tRNA(Gln) through the transamidation of misacylated Glu-tRNA(Gln) in organisms which lack glutaminyl-tRNA synthetase. The reaction takes place in the presence of glutamine and ATP through an activated gamma-phospho-Glu-tRNA(Gln).</text>
</comment>
<dbReference type="PANTHER" id="PTHR11895:SF151">
    <property type="entry name" value="GLUTAMYL-TRNA(GLN) AMIDOTRANSFERASE SUBUNIT A"/>
    <property type="match status" value="1"/>
</dbReference>
<comment type="catalytic activity">
    <reaction evidence="7 8">
        <text>L-glutamyl-tRNA(Gln) + L-glutamine + ATP + H2O = L-glutaminyl-tRNA(Gln) + L-glutamate + ADP + phosphate + H(+)</text>
        <dbReference type="Rhea" id="RHEA:17521"/>
        <dbReference type="Rhea" id="RHEA-COMP:9681"/>
        <dbReference type="Rhea" id="RHEA-COMP:9684"/>
        <dbReference type="ChEBI" id="CHEBI:15377"/>
        <dbReference type="ChEBI" id="CHEBI:15378"/>
        <dbReference type="ChEBI" id="CHEBI:29985"/>
        <dbReference type="ChEBI" id="CHEBI:30616"/>
        <dbReference type="ChEBI" id="CHEBI:43474"/>
        <dbReference type="ChEBI" id="CHEBI:58359"/>
        <dbReference type="ChEBI" id="CHEBI:78520"/>
        <dbReference type="ChEBI" id="CHEBI:78521"/>
        <dbReference type="ChEBI" id="CHEBI:456216"/>
        <dbReference type="EC" id="6.3.5.7"/>
    </reaction>
</comment>
<dbReference type="InterPro" id="IPR004412">
    <property type="entry name" value="GatA"/>
</dbReference>
<dbReference type="HAMAP" id="MF_00120">
    <property type="entry name" value="GatA"/>
    <property type="match status" value="1"/>
</dbReference>
<comment type="caution">
    <text evidence="10">The sequence shown here is derived from an EMBL/GenBank/DDBJ whole genome shotgun (WGS) entry which is preliminary data.</text>
</comment>
<dbReference type="PANTHER" id="PTHR11895">
    <property type="entry name" value="TRANSAMIDASE"/>
    <property type="match status" value="1"/>
</dbReference>
<feature type="active site" description="Charge relay system" evidence="8">
    <location>
        <position position="86"/>
    </location>
</feature>
<evidence type="ECO:0000259" key="9">
    <source>
        <dbReference type="Pfam" id="PF01425"/>
    </source>
</evidence>
<dbReference type="PROSITE" id="PS00571">
    <property type="entry name" value="AMIDASES"/>
    <property type="match status" value="1"/>
</dbReference>
<sequence>MGTSDMTNDITRLSASDLASALSNKDLTSVEATRAHLDRIAAVDGDLNAFLHVATQEALATAADVDARRQAGEELHPLAGVPIAVKDVVVTKGLPTTAGSKILDGWVPPYDATLVERIKAAGLPILGKTNMDEFAMGSSTEHSAFGNTKNPWDLDRIPGGSGGGSAAAVAGFEAPLAIGTDTGGSIRQPGAVTGTVGVKPTYGGVSRYGLIAMASSLDQAGPVTRTVLDAALLHELIGGHDPHDSTSIDEPVPGVVAAARQGATGDLKGLRVGVVKELSGEGYQAGVSARFEESLEQLRTLGAEIVEVSCPSFTYALDAYYLIMPAEASSNLAKFDGMRFGLRVEPAEGPVTAERVMGATRGVGFGDEVKRRVILGTYALSAGYYDAYYGSAQKVRTLIQRDFAAAFVKADVLVSPTAPTTAFKFGEKLDDPLAMYLNDVATIPANLAGVPGMSLPNGLSDDGLPVGFQILAPAKADDRMYRVGAALEAALESAWGGPLLNKAPELKTTELAR</sequence>
<name>A0ABW7XSJ6_9MICO</name>
<evidence type="ECO:0000256" key="4">
    <source>
        <dbReference type="ARBA" id="ARBA00022840"/>
    </source>
</evidence>
<feature type="active site" description="Acyl-ester intermediate" evidence="8">
    <location>
        <position position="185"/>
    </location>
</feature>
<evidence type="ECO:0000313" key="11">
    <source>
        <dbReference type="Proteomes" id="UP001611580"/>
    </source>
</evidence>
<keyword evidence="11" id="KW-1185">Reference proteome</keyword>
<dbReference type="InterPro" id="IPR023631">
    <property type="entry name" value="Amidase_dom"/>
</dbReference>
<dbReference type="NCBIfam" id="TIGR00132">
    <property type="entry name" value="gatA"/>
    <property type="match status" value="1"/>
</dbReference>
<dbReference type="InterPro" id="IPR000120">
    <property type="entry name" value="Amidase"/>
</dbReference>
<dbReference type="InterPro" id="IPR020556">
    <property type="entry name" value="Amidase_CS"/>
</dbReference>
<feature type="domain" description="Amidase" evidence="9">
    <location>
        <begin position="31"/>
        <end position="479"/>
    </location>
</feature>
<protein>
    <recommendedName>
        <fullName evidence="8">Glutamyl-tRNA(Gln) amidotransferase subunit A</fullName>
        <shortName evidence="8">Glu-ADT subunit A</shortName>
        <ecNumber evidence="8">6.3.5.7</ecNumber>
    </recommendedName>
</protein>
<accession>A0ABW7XSJ6</accession>
<dbReference type="EMBL" id="JBIRYI010000027">
    <property type="protein sequence ID" value="MFI2490492.1"/>
    <property type="molecule type" value="Genomic_DNA"/>
</dbReference>
<dbReference type="Pfam" id="PF01425">
    <property type="entry name" value="Amidase"/>
    <property type="match status" value="1"/>
</dbReference>